<dbReference type="Gene3D" id="3.40.50.200">
    <property type="entry name" value="Peptidase S8/S53 domain"/>
    <property type="match status" value="1"/>
</dbReference>
<dbReference type="PROSITE" id="PS00136">
    <property type="entry name" value="SUBTILASE_ASP"/>
    <property type="match status" value="1"/>
</dbReference>
<reference evidence="8 9" key="1">
    <citation type="submission" date="2016-10" db="EMBL/GenBank/DDBJ databases">
        <authorList>
            <person name="de Groot N.N."/>
        </authorList>
    </citation>
    <scope>NUCLEOTIDE SEQUENCE [LARGE SCALE GENOMIC DNA]</scope>
    <source>
        <strain evidence="8 9">CPCC 202699</strain>
    </source>
</reference>
<keyword evidence="6" id="KW-0732">Signal</keyword>
<accession>A0A1H3CIM5</accession>
<dbReference type="PROSITE" id="PS51892">
    <property type="entry name" value="SUBTILASE"/>
    <property type="match status" value="1"/>
</dbReference>
<keyword evidence="3 5" id="KW-0378">Hydrolase</keyword>
<gene>
    <name evidence="8" type="ORF">SAMN05421504_10350</name>
</gene>
<evidence type="ECO:0000259" key="7">
    <source>
        <dbReference type="Pfam" id="PF00082"/>
    </source>
</evidence>
<evidence type="ECO:0000256" key="2">
    <source>
        <dbReference type="ARBA" id="ARBA00022670"/>
    </source>
</evidence>
<dbReference type="OrthoDB" id="9766923at2"/>
<dbReference type="FunFam" id="3.40.50.200:FF:000016">
    <property type="entry name" value="Proprotein convertase subtilisin/kexin type 9"/>
    <property type="match status" value="1"/>
</dbReference>
<dbReference type="CDD" id="cd04077">
    <property type="entry name" value="Peptidases_S8_PCSK9_ProteinaseK_like"/>
    <property type="match status" value="1"/>
</dbReference>
<name>A0A1H3CIM5_9PSEU</name>
<evidence type="ECO:0000313" key="9">
    <source>
        <dbReference type="Proteomes" id="UP000199515"/>
    </source>
</evidence>
<feature type="chain" id="PRO_5011444760" evidence="6">
    <location>
        <begin position="29"/>
        <end position="322"/>
    </location>
</feature>
<evidence type="ECO:0000313" key="8">
    <source>
        <dbReference type="EMBL" id="SDX54092.1"/>
    </source>
</evidence>
<comment type="similarity">
    <text evidence="1 5">Belongs to the peptidase S8 family.</text>
</comment>
<dbReference type="PANTHER" id="PTHR43806:SF11">
    <property type="entry name" value="CEREVISIN-RELATED"/>
    <property type="match status" value="1"/>
</dbReference>
<dbReference type="EMBL" id="FNON01000003">
    <property type="protein sequence ID" value="SDX54092.1"/>
    <property type="molecule type" value="Genomic_DNA"/>
</dbReference>
<dbReference type="SUPFAM" id="SSF52743">
    <property type="entry name" value="Subtilisin-like"/>
    <property type="match status" value="1"/>
</dbReference>
<dbReference type="PANTHER" id="PTHR43806">
    <property type="entry name" value="PEPTIDASE S8"/>
    <property type="match status" value="1"/>
</dbReference>
<dbReference type="PRINTS" id="PR00723">
    <property type="entry name" value="SUBTILISIN"/>
</dbReference>
<sequence>MSIRLARGLFAMALTAAMTLAAVAPAQADVKEQANPPAWGLDRIDQAKGVDSTYHYETRAENVTVYIIDSGVDSTNADFGGRVEQGKDFLKKDGADTSDGNGHGTQLAGVVGGKSYGVAKGAAIVPVRVIGADGTGLTENLLAGIDWTAKNAKQPAVALLGIAGVPNDALDAAVKRLAEVMPVVVPAGGDSADVAGLSPARVPEVLTVGASDKQDQVSKTSDFGPGLDLYAPGVDIFAPRKGGQAAGSITGTSIAAAHVAGAAALYRSLNPEKKPAEVAQGLVDNATKNALTGVPEGTANRLLYTLTPVPAPDPGPEPPPTR</sequence>
<feature type="domain" description="Peptidase S8/S53" evidence="7">
    <location>
        <begin position="61"/>
        <end position="294"/>
    </location>
</feature>
<dbReference type="GO" id="GO:0005615">
    <property type="term" value="C:extracellular space"/>
    <property type="evidence" value="ECO:0007669"/>
    <property type="project" value="TreeGrafter"/>
</dbReference>
<dbReference type="InterPro" id="IPR023827">
    <property type="entry name" value="Peptidase_S8_Asp-AS"/>
</dbReference>
<dbReference type="GO" id="GO:0006508">
    <property type="term" value="P:proteolysis"/>
    <property type="evidence" value="ECO:0007669"/>
    <property type="project" value="UniProtKB-KW"/>
</dbReference>
<evidence type="ECO:0000256" key="5">
    <source>
        <dbReference type="PROSITE-ProRule" id="PRU01240"/>
    </source>
</evidence>
<evidence type="ECO:0000256" key="1">
    <source>
        <dbReference type="ARBA" id="ARBA00011073"/>
    </source>
</evidence>
<dbReference type="Pfam" id="PF00082">
    <property type="entry name" value="Peptidase_S8"/>
    <property type="match status" value="1"/>
</dbReference>
<dbReference type="InterPro" id="IPR050131">
    <property type="entry name" value="Peptidase_S8_subtilisin-like"/>
</dbReference>
<dbReference type="RefSeq" id="WP_091289183.1">
    <property type="nucleotide sequence ID" value="NZ_FNON01000003.1"/>
</dbReference>
<feature type="active site" description="Charge relay system" evidence="5">
    <location>
        <position position="103"/>
    </location>
</feature>
<keyword evidence="4 5" id="KW-0720">Serine protease</keyword>
<evidence type="ECO:0000256" key="6">
    <source>
        <dbReference type="SAM" id="SignalP"/>
    </source>
</evidence>
<keyword evidence="2 5" id="KW-0645">Protease</keyword>
<dbReference type="Proteomes" id="UP000199515">
    <property type="component" value="Unassembled WGS sequence"/>
</dbReference>
<keyword evidence="9" id="KW-1185">Reference proteome</keyword>
<dbReference type="InterPro" id="IPR036852">
    <property type="entry name" value="Peptidase_S8/S53_dom_sf"/>
</dbReference>
<protein>
    <submittedName>
        <fullName evidence="8">Subtilase family protein</fullName>
    </submittedName>
</protein>
<organism evidence="8 9">
    <name type="scientific">Amycolatopsis xylanica</name>
    <dbReference type="NCBI Taxonomy" id="589385"/>
    <lineage>
        <taxon>Bacteria</taxon>
        <taxon>Bacillati</taxon>
        <taxon>Actinomycetota</taxon>
        <taxon>Actinomycetes</taxon>
        <taxon>Pseudonocardiales</taxon>
        <taxon>Pseudonocardiaceae</taxon>
        <taxon>Amycolatopsis</taxon>
    </lineage>
</organism>
<dbReference type="InterPro" id="IPR015500">
    <property type="entry name" value="Peptidase_S8_subtilisin-rel"/>
</dbReference>
<feature type="signal peptide" evidence="6">
    <location>
        <begin position="1"/>
        <end position="28"/>
    </location>
</feature>
<dbReference type="InterPro" id="IPR034193">
    <property type="entry name" value="PCSK9_ProteinaseK-like"/>
</dbReference>
<evidence type="ECO:0000256" key="4">
    <source>
        <dbReference type="ARBA" id="ARBA00022825"/>
    </source>
</evidence>
<feature type="active site" description="Charge relay system" evidence="5">
    <location>
        <position position="69"/>
    </location>
</feature>
<dbReference type="GO" id="GO:0004252">
    <property type="term" value="F:serine-type endopeptidase activity"/>
    <property type="evidence" value="ECO:0007669"/>
    <property type="project" value="UniProtKB-UniRule"/>
</dbReference>
<dbReference type="STRING" id="589385.SAMN05421504_10350"/>
<evidence type="ECO:0000256" key="3">
    <source>
        <dbReference type="ARBA" id="ARBA00022801"/>
    </source>
</evidence>
<feature type="active site" description="Charge relay system" evidence="5">
    <location>
        <position position="253"/>
    </location>
</feature>
<dbReference type="AlphaFoldDB" id="A0A1H3CIM5"/>
<proteinExistence type="inferred from homology"/>
<dbReference type="InterPro" id="IPR000209">
    <property type="entry name" value="Peptidase_S8/S53_dom"/>
</dbReference>